<keyword evidence="4 5" id="KW-0472">Membrane</keyword>
<feature type="transmembrane region" description="Helical" evidence="5">
    <location>
        <begin position="94"/>
        <end position="116"/>
    </location>
</feature>
<gene>
    <name evidence="7" type="ORF">niasHT_026599</name>
</gene>
<feature type="domain" description="G-protein coupled receptors family 1 profile" evidence="6">
    <location>
        <begin position="38"/>
        <end position="127"/>
    </location>
</feature>
<keyword evidence="8" id="KW-1185">Reference proteome</keyword>
<dbReference type="Pfam" id="PF10320">
    <property type="entry name" value="7TM_GPCR_Srsx"/>
    <property type="match status" value="1"/>
</dbReference>
<name>A0ABD2KSA2_9BILA</name>
<accession>A0ABD2KSA2</accession>
<evidence type="ECO:0000256" key="3">
    <source>
        <dbReference type="ARBA" id="ARBA00022989"/>
    </source>
</evidence>
<evidence type="ECO:0000256" key="4">
    <source>
        <dbReference type="ARBA" id="ARBA00023136"/>
    </source>
</evidence>
<keyword evidence="3 5" id="KW-1133">Transmembrane helix</keyword>
<dbReference type="Gene3D" id="1.20.1070.10">
    <property type="entry name" value="Rhodopsin 7-helix transmembrane proteins"/>
    <property type="match status" value="1"/>
</dbReference>
<feature type="transmembrane region" description="Helical" evidence="5">
    <location>
        <begin position="59"/>
        <end position="82"/>
    </location>
</feature>
<dbReference type="SUPFAM" id="SSF81321">
    <property type="entry name" value="Family A G protein-coupled receptor-like"/>
    <property type="match status" value="1"/>
</dbReference>
<dbReference type="InterPro" id="IPR017452">
    <property type="entry name" value="GPCR_Rhodpsn_7TM"/>
</dbReference>
<dbReference type="InterPro" id="IPR019424">
    <property type="entry name" value="7TM_GPCR_Srsx"/>
</dbReference>
<evidence type="ECO:0000256" key="1">
    <source>
        <dbReference type="ARBA" id="ARBA00004370"/>
    </source>
</evidence>
<sequence length="127" mass="14244">MEETQMKKEAQFTPEIFAGTMPIYAIGFGIVTMFGMLFNFSVIFITFRTKAFRGSVNILLAFYSLCEIVNLCGNFVTIFSAFSGQYFVPFKTAVYFVVIPLTSSGCALNLMVFTGIERSFVVLFPLK</sequence>
<evidence type="ECO:0000256" key="2">
    <source>
        <dbReference type="ARBA" id="ARBA00022692"/>
    </source>
</evidence>
<comment type="caution">
    <text evidence="7">The sequence shown here is derived from an EMBL/GenBank/DDBJ whole genome shotgun (WGS) entry which is preliminary data.</text>
</comment>
<evidence type="ECO:0000313" key="7">
    <source>
        <dbReference type="EMBL" id="KAL3105824.1"/>
    </source>
</evidence>
<protein>
    <recommendedName>
        <fullName evidence="6">G-protein coupled receptors family 1 profile domain-containing protein</fullName>
    </recommendedName>
</protein>
<organism evidence="7 8">
    <name type="scientific">Heterodera trifolii</name>
    <dbReference type="NCBI Taxonomy" id="157864"/>
    <lineage>
        <taxon>Eukaryota</taxon>
        <taxon>Metazoa</taxon>
        <taxon>Ecdysozoa</taxon>
        <taxon>Nematoda</taxon>
        <taxon>Chromadorea</taxon>
        <taxon>Rhabditida</taxon>
        <taxon>Tylenchina</taxon>
        <taxon>Tylenchomorpha</taxon>
        <taxon>Tylenchoidea</taxon>
        <taxon>Heteroderidae</taxon>
        <taxon>Heteroderinae</taxon>
        <taxon>Heterodera</taxon>
    </lineage>
</organism>
<dbReference type="AlphaFoldDB" id="A0ABD2KSA2"/>
<dbReference type="PROSITE" id="PS00237">
    <property type="entry name" value="G_PROTEIN_RECEP_F1_1"/>
    <property type="match status" value="1"/>
</dbReference>
<dbReference type="PROSITE" id="PS50262">
    <property type="entry name" value="G_PROTEIN_RECEP_F1_2"/>
    <property type="match status" value="1"/>
</dbReference>
<proteinExistence type="predicted"/>
<dbReference type="EMBL" id="JBICBT010000676">
    <property type="protein sequence ID" value="KAL3105824.1"/>
    <property type="molecule type" value="Genomic_DNA"/>
</dbReference>
<dbReference type="Proteomes" id="UP001620626">
    <property type="component" value="Unassembled WGS sequence"/>
</dbReference>
<dbReference type="GO" id="GO:0016020">
    <property type="term" value="C:membrane"/>
    <property type="evidence" value="ECO:0007669"/>
    <property type="project" value="UniProtKB-SubCell"/>
</dbReference>
<reference evidence="7 8" key="1">
    <citation type="submission" date="2024-10" db="EMBL/GenBank/DDBJ databases">
        <authorList>
            <person name="Kim D."/>
        </authorList>
    </citation>
    <scope>NUCLEOTIDE SEQUENCE [LARGE SCALE GENOMIC DNA]</scope>
    <source>
        <strain evidence="7">BH-2024</strain>
    </source>
</reference>
<evidence type="ECO:0000256" key="5">
    <source>
        <dbReference type="SAM" id="Phobius"/>
    </source>
</evidence>
<dbReference type="InterPro" id="IPR000276">
    <property type="entry name" value="GPCR_Rhodpsn"/>
</dbReference>
<evidence type="ECO:0000259" key="6">
    <source>
        <dbReference type="PROSITE" id="PS50262"/>
    </source>
</evidence>
<keyword evidence="2 5" id="KW-0812">Transmembrane</keyword>
<feature type="transmembrane region" description="Helical" evidence="5">
    <location>
        <begin position="23"/>
        <end position="47"/>
    </location>
</feature>
<evidence type="ECO:0000313" key="8">
    <source>
        <dbReference type="Proteomes" id="UP001620626"/>
    </source>
</evidence>
<comment type="subcellular location">
    <subcellularLocation>
        <location evidence="1">Membrane</location>
    </subcellularLocation>
</comment>